<accession>A0ACB6ZWV9</accession>
<reference evidence="1" key="2">
    <citation type="journal article" date="2020" name="Nat. Commun.">
        <title>Large-scale genome sequencing of mycorrhizal fungi provides insights into the early evolution of symbiotic traits.</title>
        <authorList>
            <person name="Miyauchi S."/>
            <person name="Kiss E."/>
            <person name="Kuo A."/>
            <person name="Drula E."/>
            <person name="Kohler A."/>
            <person name="Sanchez-Garcia M."/>
            <person name="Morin E."/>
            <person name="Andreopoulos B."/>
            <person name="Barry K.W."/>
            <person name="Bonito G."/>
            <person name="Buee M."/>
            <person name="Carver A."/>
            <person name="Chen C."/>
            <person name="Cichocki N."/>
            <person name="Clum A."/>
            <person name="Culley D."/>
            <person name="Crous P.W."/>
            <person name="Fauchery L."/>
            <person name="Girlanda M."/>
            <person name="Hayes R.D."/>
            <person name="Keri Z."/>
            <person name="LaButti K."/>
            <person name="Lipzen A."/>
            <person name="Lombard V."/>
            <person name="Magnuson J."/>
            <person name="Maillard F."/>
            <person name="Murat C."/>
            <person name="Nolan M."/>
            <person name="Ohm R.A."/>
            <person name="Pangilinan J."/>
            <person name="Pereira M.F."/>
            <person name="Perotto S."/>
            <person name="Peter M."/>
            <person name="Pfister S."/>
            <person name="Riley R."/>
            <person name="Sitrit Y."/>
            <person name="Stielow J.B."/>
            <person name="Szollosi G."/>
            <person name="Zifcakova L."/>
            <person name="Stursova M."/>
            <person name="Spatafora J.W."/>
            <person name="Tedersoo L."/>
            <person name="Vaario L.M."/>
            <person name="Yamada A."/>
            <person name="Yan M."/>
            <person name="Wang P."/>
            <person name="Xu J."/>
            <person name="Bruns T."/>
            <person name="Baldrian P."/>
            <person name="Vilgalys R."/>
            <person name="Dunand C."/>
            <person name="Henrissat B."/>
            <person name="Grigoriev I.V."/>
            <person name="Hibbett D."/>
            <person name="Nagy L.G."/>
            <person name="Martin F.M."/>
        </authorList>
    </citation>
    <scope>NUCLEOTIDE SEQUENCE</scope>
    <source>
        <strain evidence="1">P2</strain>
    </source>
</reference>
<keyword evidence="2" id="KW-1185">Reference proteome</keyword>
<name>A0ACB6ZWV9_THEGA</name>
<dbReference type="Proteomes" id="UP000886501">
    <property type="component" value="Unassembled WGS sequence"/>
</dbReference>
<sequence length="242" mass="27561">LRNAQRRHIIASLDNLLYQFHTVSFLLSPTLLPYLSRCIGQFQLARPRDFYPKRTLRFWYFMVLFFNFPSIWDHALFGVAKGPSLILDFVGLLYQPSKLHVLLLDLAIFMFSLVLVTISYEHSLPATNASQATTGVLDPHEPSGEDEPFKVEASPYIIDLRLGSIIDRIKNPTPPQTTEPAREELLPLPNTMPTELRHSLRMLMRAREDIAAARGSNNREQRRTGPSEPRNQAIPGGIEPDE</sequence>
<organism evidence="1 2">
    <name type="scientific">Thelephora ganbajun</name>
    <name type="common">Ganba fungus</name>
    <dbReference type="NCBI Taxonomy" id="370292"/>
    <lineage>
        <taxon>Eukaryota</taxon>
        <taxon>Fungi</taxon>
        <taxon>Dikarya</taxon>
        <taxon>Basidiomycota</taxon>
        <taxon>Agaricomycotina</taxon>
        <taxon>Agaricomycetes</taxon>
        <taxon>Thelephorales</taxon>
        <taxon>Thelephoraceae</taxon>
        <taxon>Thelephora</taxon>
    </lineage>
</organism>
<feature type="non-terminal residue" evidence="1">
    <location>
        <position position="242"/>
    </location>
</feature>
<feature type="non-terminal residue" evidence="1">
    <location>
        <position position="1"/>
    </location>
</feature>
<comment type="caution">
    <text evidence="1">The sequence shown here is derived from an EMBL/GenBank/DDBJ whole genome shotgun (WGS) entry which is preliminary data.</text>
</comment>
<reference evidence="1" key="1">
    <citation type="submission" date="2019-10" db="EMBL/GenBank/DDBJ databases">
        <authorList>
            <consortium name="DOE Joint Genome Institute"/>
            <person name="Kuo A."/>
            <person name="Miyauchi S."/>
            <person name="Kiss E."/>
            <person name="Drula E."/>
            <person name="Kohler A."/>
            <person name="Sanchez-Garcia M."/>
            <person name="Andreopoulos B."/>
            <person name="Barry K.W."/>
            <person name="Bonito G."/>
            <person name="Buee M."/>
            <person name="Carver A."/>
            <person name="Chen C."/>
            <person name="Cichocki N."/>
            <person name="Clum A."/>
            <person name="Culley D."/>
            <person name="Crous P.W."/>
            <person name="Fauchery L."/>
            <person name="Girlanda M."/>
            <person name="Hayes R."/>
            <person name="Keri Z."/>
            <person name="Labutti K."/>
            <person name="Lipzen A."/>
            <person name="Lombard V."/>
            <person name="Magnuson J."/>
            <person name="Maillard F."/>
            <person name="Morin E."/>
            <person name="Murat C."/>
            <person name="Nolan M."/>
            <person name="Ohm R."/>
            <person name="Pangilinan J."/>
            <person name="Pereira M."/>
            <person name="Perotto S."/>
            <person name="Peter M."/>
            <person name="Riley R."/>
            <person name="Sitrit Y."/>
            <person name="Stielow B."/>
            <person name="Szollosi G."/>
            <person name="Zifcakova L."/>
            <person name="Stursova M."/>
            <person name="Spatafora J.W."/>
            <person name="Tedersoo L."/>
            <person name="Vaario L.-M."/>
            <person name="Yamada A."/>
            <person name="Yan M."/>
            <person name="Wang P."/>
            <person name="Xu J."/>
            <person name="Bruns T."/>
            <person name="Baldrian P."/>
            <person name="Vilgalys R."/>
            <person name="Henrissat B."/>
            <person name="Grigoriev I.V."/>
            <person name="Hibbett D."/>
            <person name="Nagy L.G."/>
            <person name="Martin F.M."/>
        </authorList>
    </citation>
    <scope>NUCLEOTIDE SEQUENCE</scope>
    <source>
        <strain evidence="1">P2</strain>
    </source>
</reference>
<evidence type="ECO:0000313" key="2">
    <source>
        <dbReference type="Proteomes" id="UP000886501"/>
    </source>
</evidence>
<protein>
    <submittedName>
        <fullName evidence="1">Uncharacterized protein</fullName>
    </submittedName>
</protein>
<gene>
    <name evidence="1" type="ORF">BDM02DRAFT_3079258</name>
</gene>
<evidence type="ECO:0000313" key="1">
    <source>
        <dbReference type="EMBL" id="KAF9653895.1"/>
    </source>
</evidence>
<dbReference type="EMBL" id="MU117962">
    <property type="protein sequence ID" value="KAF9653895.1"/>
    <property type="molecule type" value="Genomic_DNA"/>
</dbReference>
<proteinExistence type="predicted"/>